<dbReference type="OrthoDB" id="177750at2"/>
<accession>A0A1I5TYW1</accession>
<dbReference type="Proteomes" id="UP000182624">
    <property type="component" value="Unassembled WGS sequence"/>
</dbReference>
<evidence type="ECO:0000313" key="3">
    <source>
        <dbReference type="Proteomes" id="UP000182624"/>
    </source>
</evidence>
<proteinExistence type="predicted"/>
<dbReference type="InterPro" id="IPR025282">
    <property type="entry name" value="DUF4214"/>
</dbReference>
<dbReference type="RefSeq" id="WP_074887120.1">
    <property type="nucleotide sequence ID" value="NZ_FOXO01000010.1"/>
</dbReference>
<keyword evidence="3" id="KW-1185">Reference proteome</keyword>
<feature type="domain" description="DUF4214" evidence="1">
    <location>
        <begin position="489"/>
        <end position="555"/>
    </location>
</feature>
<protein>
    <recommendedName>
        <fullName evidence="1">DUF4214 domain-containing protein</fullName>
    </recommendedName>
</protein>
<evidence type="ECO:0000313" key="2">
    <source>
        <dbReference type="EMBL" id="SFP88233.1"/>
    </source>
</evidence>
<dbReference type="AlphaFoldDB" id="A0A1I5TYW1"/>
<name>A0A1I5TYW1_9FIRM</name>
<organism evidence="2 3">
    <name type="scientific">Butyrivibrio proteoclasticus</name>
    <dbReference type="NCBI Taxonomy" id="43305"/>
    <lineage>
        <taxon>Bacteria</taxon>
        <taxon>Bacillati</taxon>
        <taxon>Bacillota</taxon>
        <taxon>Clostridia</taxon>
        <taxon>Lachnospirales</taxon>
        <taxon>Lachnospiraceae</taxon>
        <taxon>Butyrivibrio</taxon>
    </lineage>
</organism>
<gene>
    <name evidence="2" type="ORF">SAMN04487928_110118</name>
</gene>
<dbReference type="Pfam" id="PF13946">
    <property type="entry name" value="DUF4214"/>
    <property type="match status" value="2"/>
</dbReference>
<reference evidence="3" key="1">
    <citation type="submission" date="2016-10" db="EMBL/GenBank/DDBJ databases">
        <authorList>
            <person name="Varghese N."/>
            <person name="Submissions S."/>
        </authorList>
    </citation>
    <scope>NUCLEOTIDE SEQUENCE [LARGE SCALE GENOMIC DNA]</scope>
    <source>
        <strain evidence="3">P18</strain>
    </source>
</reference>
<dbReference type="Gene3D" id="1.10.3130.20">
    <property type="entry name" value="Phycobilisome linker domain"/>
    <property type="match status" value="2"/>
</dbReference>
<sequence>MKKSMLKDVGGEPMNGVRRLLAALMVGLMMVSGAKLPVMATEGQEAHEYIPPENPRWDETKPGVGYIDIVDSTKGYVVAALYKDGKQISTSRGSSDGTSTRSYTFNTNMNYSGIYTFKVKMSADNSDGSRDMSYGAVSVESAPFVYNRPSEELATPGNLRWSSEQQNVGEWDPVEHAQSYMAILSRDDQFVIGLYSPASITKANFSQYMADTEGHTYTFRVIAYSEDINKWANSNNSLASEPYGGTSQAQAIQDNIASAANADENTVNDVVNQLKSQDNASAMCNAIQDSEATQQNLSKLENTYNQKNGITVSTNSEVESIPTEGISVIGAGLNAEAGSTVNLNVSPTPTDPKYDTDIYKNVIAFDMKLVDVKGDTKTELTNLEIPAVITLPIPAGMNTTDMFILHFKSDGSYEKITPAIIENGTKAKFTITSFSTFAFANANNSSTDQVTAFVSRMYTVALSRSYDESGLKDWTSQLKNGTNDGAGIAQGFIESTEFVNRNLSNEQYLDVLYHTFFDRDPDEGGYQSWLAQLNNGTSRRFVLAGFVNSEEFTNLCNNYGITRGTLDAGSQQTNAQVRAFVERMYVKALGRQGEEDGINSWTQRIVSGEWQAAEVAKAGFFNSQEYVLKNRTNDEFVEDLYQALFDRPSDEAGKADWLSKLANGASREDVMNGFGGSQEFANMLAGFGL</sequence>
<feature type="domain" description="DUF4214" evidence="1">
    <location>
        <begin position="619"/>
        <end position="683"/>
    </location>
</feature>
<dbReference type="InterPro" id="IPR038255">
    <property type="entry name" value="PBS_linker_sf"/>
</dbReference>
<dbReference type="EMBL" id="FOXO01000010">
    <property type="protein sequence ID" value="SFP88233.1"/>
    <property type="molecule type" value="Genomic_DNA"/>
</dbReference>
<evidence type="ECO:0000259" key="1">
    <source>
        <dbReference type="Pfam" id="PF13946"/>
    </source>
</evidence>